<dbReference type="EMBL" id="CP049933">
    <property type="protein sequence ID" value="QIM18687.1"/>
    <property type="molecule type" value="Genomic_DNA"/>
</dbReference>
<dbReference type="SUPFAM" id="SSF46689">
    <property type="entry name" value="Homeodomain-like"/>
    <property type="match status" value="2"/>
</dbReference>
<dbReference type="InterPro" id="IPR018060">
    <property type="entry name" value="HTH_AraC"/>
</dbReference>
<proteinExistence type="predicted"/>
<dbReference type="SMART" id="SM00342">
    <property type="entry name" value="HTH_ARAC"/>
    <property type="match status" value="1"/>
</dbReference>
<dbReference type="InterPro" id="IPR009057">
    <property type="entry name" value="Homeodomain-like_sf"/>
</dbReference>
<sequence>MELYTPLRARTQTRQRAFGPVVYNCVNVVFVRDGSAVLFGDFGRKLVTSGSTVLLGPNVLIEVAPKDSVTYSVVTLDIDYFVDQVFWRYSARVSDRLDAAELATKLYPQLFQVIRINHESLKQVLPELDELVDLSISGKFTERFNRMQSLWFGIADLLAPYVATTQVEAHNSDMRHVRIASTAIRRFAPLRADVQAAAYLLRSAPAKAWTLQDLAESVHLSRSQLQVVFFASMGKTPFEYLKMVRVELMAKYLRESQLSVEAIVRLVGWRSRSHAASSFRQLMGMSPSEYRRFRAHLL</sequence>
<keyword evidence="6" id="KW-1185">Reference proteome</keyword>
<evidence type="ECO:0000259" key="4">
    <source>
        <dbReference type="PROSITE" id="PS01124"/>
    </source>
</evidence>
<keyword evidence="3" id="KW-0804">Transcription</keyword>
<dbReference type="PANTHER" id="PTHR46796">
    <property type="entry name" value="HTH-TYPE TRANSCRIPTIONAL ACTIVATOR RHAS-RELATED"/>
    <property type="match status" value="1"/>
</dbReference>
<evidence type="ECO:0000256" key="1">
    <source>
        <dbReference type="ARBA" id="ARBA00023015"/>
    </source>
</evidence>
<dbReference type="PROSITE" id="PS01124">
    <property type="entry name" value="HTH_ARAC_FAMILY_2"/>
    <property type="match status" value="1"/>
</dbReference>
<feature type="domain" description="HTH araC/xylS-type" evidence="4">
    <location>
        <begin position="195"/>
        <end position="293"/>
    </location>
</feature>
<name>A0ABX6JWK8_9MICO</name>
<accession>A0ABX6JWK8</accession>
<dbReference type="Proteomes" id="UP000503441">
    <property type="component" value="Chromosome"/>
</dbReference>
<dbReference type="PANTHER" id="PTHR46796:SF13">
    <property type="entry name" value="HTH-TYPE TRANSCRIPTIONAL ACTIVATOR RHAS"/>
    <property type="match status" value="1"/>
</dbReference>
<keyword evidence="2" id="KW-0238">DNA-binding</keyword>
<reference evidence="5 6" key="1">
    <citation type="submission" date="2020-03" db="EMBL/GenBank/DDBJ databases">
        <title>Leucobacter sp. nov., isolated from beetles.</title>
        <authorList>
            <person name="Hyun D.-W."/>
            <person name="Bae J.-W."/>
        </authorList>
    </citation>
    <scope>NUCLEOTIDE SEQUENCE [LARGE SCALE GENOMIC DNA]</scope>
    <source>
        <strain evidence="5 6">HDW9A</strain>
    </source>
</reference>
<dbReference type="InterPro" id="IPR050204">
    <property type="entry name" value="AraC_XylS_family_regulators"/>
</dbReference>
<organism evidence="5 6">
    <name type="scientific">Leucobacter coleopterorum</name>
    <dbReference type="NCBI Taxonomy" id="2714933"/>
    <lineage>
        <taxon>Bacteria</taxon>
        <taxon>Bacillati</taxon>
        <taxon>Actinomycetota</taxon>
        <taxon>Actinomycetes</taxon>
        <taxon>Micrococcales</taxon>
        <taxon>Microbacteriaceae</taxon>
        <taxon>Leucobacter</taxon>
    </lineage>
</organism>
<evidence type="ECO:0000256" key="3">
    <source>
        <dbReference type="ARBA" id="ARBA00023163"/>
    </source>
</evidence>
<evidence type="ECO:0000256" key="2">
    <source>
        <dbReference type="ARBA" id="ARBA00023125"/>
    </source>
</evidence>
<keyword evidence="1" id="KW-0805">Transcription regulation</keyword>
<protein>
    <submittedName>
        <fullName evidence="5">Helix-turn-helix transcriptional regulator</fullName>
    </submittedName>
</protein>
<gene>
    <name evidence="5" type="ORF">G7066_08820</name>
</gene>
<dbReference type="Gene3D" id="1.10.10.60">
    <property type="entry name" value="Homeodomain-like"/>
    <property type="match status" value="2"/>
</dbReference>
<evidence type="ECO:0000313" key="5">
    <source>
        <dbReference type="EMBL" id="QIM18687.1"/>
    </source>
</evidence>
<dbReference type="Pfam" id="PF12833">
    <property type="entry name" value="HTH_18"/>
    <property type="match status" value="1"/>
</dbReference>
<evidence type="ECO:0000313" key="6">
    <source>
        <dbReference type="Proteomes" id="UP000503441"/>
    </source>
</evidence>